<proteinExistence type="predicted"/>
<evidence type="ECO:0000259" key="1">
    <source>
        <dbReference type="Pfam" id="PF23500"/>
    </source>
</evidence>
<feature type="domain" description="DUF7133" evidence="1">
    <location>
        <begin position="1"/>
        <end position="57"/>
    </location>
</feature>
<sequence length="57" mass="6463">MQVPEGYNVTLFAGEPDVRQPIGFCIDDRGRLWVAEANNYPNKKAGKKDRIIILEDT</sequence>
<name>A0A382LXM7_9ZZZZ</name>
<dbReference type="EMBL" id="UINC01089058">
    <property type="protein sequence ID" value="SVC39822.1"/>
    <property type="molecule type" value="Genomic_DNA"/>
</dbReference>
<feature type="non-terminal residue" evidence="2">
    <location>
        <position position="57"/>
    </location>
</feature>
<reference evidence="2" key="1">
    <citation type="submission" date="2018-05" db="EMBL/GenBank/DDBJ databases">
        <authorList>
            <person name="Lanie J.A."/>
            <person name="Ng W.-L."/>
            <person name="Kazmierczak K.M."/>
            <person name="Andrzejewski T.M."/>
            <person name="Davidsen T.M."/>
            <person name="Wayne K.J."/>
            <person name="Tettelin H."/>
            <person name="Glass J.I."/>
            <person name="Rusch D."/>
            <person name="Podicherti R."/>
            <person name="Tsui H.-C.T."/>
            <person name="Winkler M.E."/>
        </authorList>
    </citation>
    <scope>NUCLEOTIDE SEQUENCE</scope>
</reference>
<protein>
    <recommendedName>
        <fullName evidence="1">DUF7133 domain-containing protein</fullName>
    </recommendedName>
</protein>
<accession>A0A382LXM7</accession>
<dbReference type="AlphaFoldDB" id="A0A382LXM7"/>
<dbReference type="Pfam" id="PF23500">
    <property type="entry name" value="DUF7133"/>
    <property type="match status" value="1"/>
</dbReference>
<evidence type="ECO:0000313" key="2">
    <source>
        <dbReference type="EMBL" id="SVC39822.1"/>
    </source>
</evidence>
<gene>
    <name evidence="2" type="ORF">METZ01_LOCUS292676</name>
</gene>
<dbReference type="InterPro" id="IPR055557">
    <property type="entry name" value="DUF7133"/>
</dbReference>
<organism evidence="2">
    <name type="scientific">marine metagenome</name>
    <dbReference type="NCBI Taxonomy" id="408172"/>
    <lineage>
        <taxon>unclassified sequences</taxon>
        <taxon>metagenomes</taxon>
        <taxon>ecological metagenomes</taxon>
    </lineage>
</organism>